<feature type="domain" description="KRAB" evidence="2">
    <location>
        <begin position="8"/>
        <end position="77"/>
    </location>
</feature>
<dbReference type="Pfam" id="PF01352">
    <property type="entry name" value="KRAB"/>
    <property type="match status" value="1"/>
</dbReference>
<dbReference type="CDD" id="cd07765">
    <property type="entry name" value="KRAB_A-box"/>
    <property type="match status" value="1"/>
</dbReference>
<dbReference type="InterPro" id="IPR050169">
    <property type="entry name" value="Krueppel_C2H2_ZnF"/>
</dbReference>
<reference evidence="3" key="2">
    <citation type="submission" date="2025-09" db="UniProtKB">
        <authorList>
            <consortium name="Ensembl"/>
        </authorList>
    </citation>
    <scope>IDENTIFICATION</scope>
</reference>
<dbReference type="Gene3D" id="6.10.140.140">
    <property type="match status" value="1"/>
</dbReference>
<dbReference type="PANTHER" id="PTHR23232">
    <property type="entry name" value="KRAB DOMAIN C2H2 ZINC FINGER"/>
    <property type="match status" value="1"/>
</dbReference>
<reference evidence="3" key="1">
    <citation type="submission" date="2025-08" db="UniProtKB">
        <authorList>
            <consortium name="Ensembl"/>
        </authorList>
    </citation>
    <scope>IDENTIFICATION</scope>
</reference>
<dbReference type="SUPFAM" id="SSF109640">
    <property type="entry name" value="KRAB domain (Kruppel-associated box)"/>
    <property type="match status" value="1"/>
</dbReference>
<evidence type="ECO:0000259" key="2">
    <source>
        <dbReference type="PROSITE" id="PS50805"/>
    </source>
</evidence>
<name>A0A8D2D9C6_SCIVU</name>
<dbReference type="GeneTree" id="ENSGT00940000163462"/>
<dbReference type="PANTHER" id="PTHR23232:SF156">
    <property type="entry name" value="KRAB DOMAIN-CONTAINING PROTEIN"/>
    <property type="match status" value="1"/>
</dbReference>
<evidence type="ECO:0000256" key="1">
    <source>
        <dbReference type="SAM" id="MobiDB-lite"/>
    </source>
</evidence>
<dbReference type="InterPro" id="IPR001909">
    <property type="entry name" value="KRAB"/>
</dbReference>
<evidence type="ECO:0000313" key="3">
    <source>
        <dbReference type="Ensembl" id="ENSSVLP00005021403.1"/>
    </source>
</evidence>
<dbReference type="AlphaFoldDB" id="A0A8D2D9C6"/>
<dbReference type="GO" id="GO:0006355">
    <property type="term" value="P:regulation of DNA-templated transcription"/>
    <property type="evidence" value="ECO:0007669"/>
    <property type="project" value="InterPro"/>
</dbReference>
<organism evidence="3 4">
    <name type="scientific">Sciurus vulgaris</name>
    <name type="common">Eurasian red squirrel</name>
    <dbReference type="NCBI Taxonomy" id="55149"/>
    <lineage>
        <taxon>Eukaryota</taxon>
        <taxon>Metazoa</taxon>
        <taxon>Chordata</taxon>
        <taxon>Craniata</taxon>
        <taxon>Vertebrata</taxon>
        <taxon>Euteleostomi</taxon>
        <taxon>Mammalia</taxon>
        <taxon>Eutheria</taxon>
        <taxon>Euarchontoglires</taxon>
        <taxon>Glires</taxon>
        <taxon>Rodentia</taxon>
        <taxon>Sciuromorpha</taxon>
        <taxon>Sciuridae</taxon>
        <taxon>Sciurinae</taxon>
        <taxon>Sciurini</taxon>
        <taxon>Sciurus</taxon>
    </lineage>
</organism>
<protein>
    <recommendedName>
        <fullName evidence="2">KRAB domain-containing protein</fullName>
    </recommendedName>
</protein>
<dbReference type="PROSITE" id="PS50805">
    <property type="entry name" value="KRAB"/>
    <property type="match status" value="1"/>
</dbReference>
<accession>A0A8D2D9C6</accession>
<evidence type="ECO:0000313" key="4">
    <source>
        <dbReference type="Proteomes" id="UP000694564"/>
    </source>
</evidence>
<dbReference type="InterPro" id="IPR036051">
    <property type="entry name" value="KRAB_dom_sf"/>
</dbReference>
<proteinExistence type="predicted"/>
<feature type="region of interest" description="Disordered" evidence="1">
    <location>
        <begin position="66"/>
        <end position="89"/>
    </location>
</feature>
<dbReference type="Proteomes" id="UP000694564">
    <property type="component" value="Chromosome 17"/>
</dbReference>
<sequence>MVTLEEAVTFKDVAVIFSKKKLGLLDPAQRKLYDVMLENFRNLPSLGCHPFKHNIFHLEKEKKPDTIKTATQRVEKSGEDQVTGSPYRC</sequence>
<feature type="compositionally biased region" description="Polar residues" evidence="1">
    <location>
        <begin position="80"/>
        <end position="89"/>
    </location>
</feature>
<dbReference type="Ensembl" id="ENSSVLT00005023845.1">
    <property type="protein sequence ID" value="ENSSVLP00005021403.1"/>
    <property type="gene ID" value="ENSSVLG00005017075.1"/>
</dbReference>
<dbReference type="SMART" id="SM00349">
    <property type="entry name" value="KRAB"/>
    <property type="match status" value="1"/>
</dbReference>
<keyword evidence="4" id="KW-1185">Reference proteome</keyword>